<comment type="subcellular location">
    <subcellularLocation>
        <location evidence="1">Nucleus</location>
    </subcellularLocation>
</comment>
<dbReference type="GO" id="GO:0003714">
    <property type="term" value="F:transcription corepressor activity"/>
    <property type="evidence" value="ECO:0007669"/>
    <property type="project" value="TreeGrafter"/>
</dbReference>
<feature type="compositionally biased region" description="Polar residues" evidence="5">
    <location>
        <begin position="1166"/>
        <end position="1194"/>
    </location>
</feature>
<organism evidence="6 7">
    <name type="scientific">Owenia fusiformis</name>
    <name type="common">Polychaete worm</name>
    <dbReference type="NCBI Taxonomy" id="6347"/>
    <lineage>
        <taxon>Eukaryota</taxon>
        <taxon>Metazoa</taxon>
        <taxon>Spiralia</taxon>
        <taxon>Lophotrochozoa</taxon>
        <taxon>Annelida</taxon>
        <taxon>Polychaeta</taxon>
        <taxon>Sedentaria</taxon>
        <taxon>Canalipalpata</taxon>
        <taxon>Sabellida</taxon>
        <taxon>Oweniida</taxon>
        <taxon>Oweniidae</taxon>
        <taxon>Owenia</taxon>
    </lineage>
</organism>
<evidence type="ECO:0000256" key="3">
    <source>
        <dbReference type="ARBA" id="ARBA00023242"/>
    </source>
</evidence>
<proteinExistence type="inferred from homology"/>
<keyword evidence="3" id="KW-0539">Nucleus</keyword>
<feature type="compositionally biased region" description="Low complexity" evidence="5">
    <location>
        <begin position="1223"/>
        <end position="1234"/>
    </location>
</feature>
<feature type="compositionally biased region" description="Acidic residues" evidence="5">
    <location>
        <begin position="671"/>
        <end position="727"/>
    </location>
</feature>
<reference evidence="6" key="1">
    <citation type="submission" date="2022-03" db="EMBL/GenBank/DDBJ databases">
        <authorList>
            <person name="Martin C."/>
        </authorList>
    </citation>
    <scope>NUCLEOTIDE SEQUENCE</scope>
</reference>
<dbReference type="Pfam" id="PF04931">
    <property type="entry name" value="DNA_pol_phi"/>
    <property type="match status" value="1"/>
</dbReference>
<feature type="region of interest" description="Disordered" evidence="5">
    <location>
        <begin position="671"/>
        <end position="758"/>
    </location>
</feature>
<evidence type="ECO:0000256" key="2">
    <source>
        <dbReference type="ARBA" id="ARBA00006809"/>
    </source>
</evidence>
<name>A0A8S4Q4G9_OWEFU</name>
<dbReference type="PANTHER" id="PTHR13213:SF2">
    <property type="entry name" value="MYB-BINDING PROTEIN 1A"/>
    <property type="match status" value="1"/>
</dbReference>
<gene>
    <name evidence="6" type="ORF">OFUS_LOCUS24582</name>
</gene>
<dbReference type="InterPro" id="IPR007015">
    <property type="entry name" value="DNA_pol_V/MYBBP1A"/>
</dbReference>
<evidence type="ECO:0008006" key="8">
    <source>
        <dbReference type="Google" id="ProtNLM"/>
    </source>
</evidence>
<dbReference type="GO" id="GO:0005730">
    <property type="term" value="C:nucleolus"/>
    <property type="evidence" value="ECO:0007669"/>
    <property type="project" value="InterPro"/>
</dbReference>
<feature type="region of interest" description="Disordered" evidence="5">
    <location>
        <begin position="1139"/>
        <end position="1251"/>
    </location>
</feature>
<evidence type="ECO:0000256" key="5">
    <source>
        <dbReference type="SAM" id="MobiDB-lite"/>
    </source>
</evidence>
<protein>
    <recommendedName>
        <fullName evidence="8">Myb-binding protein 1A-like protein</fullName>
    </recommendedName>
</protein>
<feature type="compositionally biased region" description="Basic residues" evidence="5">
    <location>
        <begin position="1238"/>
        <end position="1251"/>
    </location>
</feature>
<feature type="compositionally biased region" description="Acidic residues" evidence="5">
    <location>
        <begin position="745"/>
        <end position="756"/>
    </location>
</feature>
<accession>A0A8S4Q4G9</accession>
<feature type="compositionally biased region" description="Basic and acidic residues" evidence="5">
    <location>
        <begin position="1149"/>
        <end position="1165"/>
    </location>
</feature>
<dbReference type="SUPFAM" id="SSF48371">
    <property type="entry name" value="ARM repeat"/>
    <property type="match status" value="1"/>
</dbReference>
<dbReference type="OrthoDB" id="342531at2759"/>
<dbReference type="GO" id="GO:0003723">
    <property type="term" value="F:RNA binding"/>
    <property type="evidence" value="ECO:0007669"/>
    <property type="project" value="TreeGrafter"/>
</dbReference>
<comment type="similarity">
    <text evidence="2">Belongs to the MYBBP1A family.</text>
</comment>
<dbReference type="GO" id="GO:0043565">
    <property type="term" value="F:sequence-specific DNA binding"/>
    <property type="evidence" value="ECO:0007669"/>
    <property type="project" value="TreeGrafter"/>
</dbReference>
<evidence type="ECO:0000313" key="6">
    <source>
        <dbReference type="EMBL" id="CAH1800733.1"/>
    </source>
</evidence>
<dbReference type="PANTHER" id="PTHR13213">
    <property type="entry name" value="MYB-BINDING PROTEIN 1A FAMILY MEMBER"/>
    <property type="match status" value="1"/>
</dbReference>
<dbReference type="EMBL" id="CAIIXF020000012">
    <property type="protein sequence ID" value="CAH1800733.1"/>
    <property type="molecule type" value="Genomic_DNA"/>
</dbReference>
<dbReference type="Proteomes" id="UP000749559">
    <property type="component" value="Unassembled WGS sequence"/>
</dbReference>
<evidence type="ECO:0000256" key="4">
    <source>
        <dbReference type="SAM" id="Coils"/>
    </source>
</evidence>
<dbReference type="InterPro" id="IPR016024">
    <property type="entry name" value="ARM-type_fold"/>
</dbReference>
<evidence type="ECO:0000256" key="1">
    <source>
        <dbReference type="ARBA" id="ARBA00004123"/>
    </source>
</evidence>
<evidence type="ECO:0000313" key="7">
    <source>
        <dbReference type="Proteomes" id="UP000749559"/>
    </source>
</evidence>
<dbReference type="AlphaFoldDB" id="A0A8S4Q4G9"/>
<comment type="caution">
    <text evidence="6">The sequence shown here is derived from an EMBL/GenBank/DDBJ whole genome shotgun (WGS) entry which is preliminary data.</text>
</comment>
<sequence length="1251" mass="140881">MHKIDQALLDIFWSLAESGEDERVKSVVEMVRILKDKQSNSTDEVCPELKYVVSRLVRGLASDRKYARPSFSMALSQVLQAFTNVPIELVLDEAREKLKTTQQDSKSDETNALLGKLMVYLAVIQSGRILKETGPNISSMVADMYKLPSSKPFLGQITTLGLCQLIEKVSTKIFTKSILPSIQEGISKGWEDCTPNTLLLLMCIAKHHMKSVKEILSTKWGTSDLLASKHYSHIAQIMMASTSEHPVIHEVCKQLVTTALTTLTSIDNLKAFWNNIIDGKLASGNSTPNRVFLCYQLVEIALNAATKPEQIKVIMSKNILEKLLKDCSKKSSLLHSAALQLTNGLVAFVEKTDDKDLEVAVAKSLIMNQSSTVMFNGVTNTNTLDRIIQAFSPKASEEFTKLLQEIIGGKNIFGTGDLDAHRKWAIQQLPRVITSGDTKWQLGVLQYMLIHSSFIVKTTSDDIPMLSKLSLPLSAELRLNIKDALYKCLNKLATYKANKKDSHRDTRAYINLLYQLLNSVNSLFNDVKMAEPVKALNEEEKSSWTNLIEKVSEIHKGNHEASKMNKGHAFELLFLHLGLQLLSEPQSVIDILEDLYECHERALQKKKKSKKELQGEPEWIEVITEVLLSLLSQQSHFIRVMVTNVFHNLVPHLNEAAVNLLIKVLKSTGEEEEDDEMLGFDDDEDMDSVDESENDENEDEDEDEQEENESSSESEEESDSEADEAPDEAFREHLKAVLGPAAEKSDDEEEDDDLSDSEMFKLDDMLAAAFRSRVKDKKSDKEKLKQLVHFKMRCLELVEVIVTSEVSSAILIQLLCPLLDIMAAKDTKDRDHKEFAGKAKNVFHKLYKSKRVAKDSSSIKMELPAKMEELVEYSRKFSDVPIIVEVSNACLFLIRILLGIEHHIEPSPLKTRAQRSQLGEKISHGDQDNKQFIKILDIIKNALVRYFEKRDSHFNHMFFCNLFERQPMLMWPLATTLLEYGTGHDIRVFTKSQACSMLSGLISKKLVNEVDGASWKSFAGDMVTKIQQVILEIQEGAVKPKYVGELLQVVHKTITAKWYKYLQNVNMLFQVILEIQEGAVKPKYVKELLQVVHKTITADPDANLNFSDEVNEKLVSLKGSMGQDAIKLCRKLNIIKQGGNQTSKKNRKRIEEDSHNNGEPPEKKSNIQNGVHDTPQENLSPVKNEVTNGTTLGLTDTPKPTGDTSESKSSKKKKKRKSGAADTETILTETPNTTKAVSSKKKHKKKNINQE</sequence>
<keyword evidence="4" id="KW-0175">Coiled coil</keyword>
<feature type="coiled-coil region" evidence="4">
    <location>
        <begin position="589"/>
        <end position="616"/>
    </location>
</feature>
<keyword evidence="7" id="KW-1185">Reference proteome</keyword>